<dbReference type="GO" id="GO:0008955">
    <property type="term" value="F:peptidoglycan glycosyltransferase activity"/>
    <property type="evidence" value="ECO:0007669"/>
    <property type="project" value="UniProtKB-EC"/>
</dbReference>
<keyword evidence="7" id="KW-0328">Glycosyltransferase</keyword>
<evidence type="ECO:0000256" key="12">
    <source>
        <dbReference type="ARBA" id="ARBA00023136"/>
    </source>
</evidence>
<evidence type="ECO:0000256" key="16">
    <source>
        <dbReference type="ARBA" id="ARBA00049902"/>
    </source>
</evidence>
<dbReference type="InterPro" id="IPR023346">
    <property type="entry name" value="Lysozyme-like_dom_sf"/>
</dbReference>
<keyword evidence="5" id="KW-0121">Carboxypeptidase</keyword>
<dbReference type="InterPro" id="IPR001460">
    <property type="entry name" value="PCN-bd_Tpept"/>
</dbReference>
<dbReference type="AlphaFoldDB" id="A0A1F6FWW2"/>
<dbReference type="Gene3D" id="1.10.3810.10">
    <property type="entry name" value="Biosynthetic peptidoglycan transglycosylase-like"/>
    <property type="match status" value="1"/>
</dbReference>
<dbReference type="InterPro" id="IPR050396">
    <property type="entry name" value="Glycosyltr_51/Transpeptidase"/>
</dbReference>
<evidence type="ECO:0000256" key="2">
    <source>
        <dbReference type="ARBA" id="ARBA00007090"/>
    </source>
</evidence>
<dbReference type="SUPFAM" id="SSF53955">
    <property type="entry name" value="Lysozyme-like"/>
    <property type="match status" value="1"/>
</dbReference>
<dbReference type="EMBL" id="MFMZ01000051">
    <property type="protein sequence ID" value="OGG90332.1"/>
    <property type="molecule type" value="Genomic_DNA"/>
</dbReference>
<comment type="similarity">
    <text evidence="2">In the C-terminal section; belongs to the transpeptidase family.</text>
</comment>
<proteinExistence type="inferred from homology"/>
<dbReference type="GO" id="GO:0006508">
    <property type="term" value="P:proteolysis"/>
    <property type="evidence" value="ECO:0007669"/>
    <property type="project" value="UniProtKB-KW"/>
</dbReference>
<dbReference type="GO" id="GO:0008658">
    <property type="term" value="F:penicillin binding"/>
    <property type="evidence" value="ECO:0007669"/>
    <property type="project" value="InterPro"/>
</dbReference>
<dbReference type="GO" id="GO:0008360">
    <property type="term" value="P:regulation of cell shape"/>
    <property type="evidence" value="ECO:0007669"/>
    <property type="project" value="UniProtKB-KW"/>
</dbReference>
<keyword evidence="17" id="KW-1133">Transmembrane helix</keyword>
<evidence type="ECO:0000256" key="3">
    <source>
        <dbReference type="ARBA" id="ARBA00007739"/>
    </source>
</evidence>
<feature type="domain" description="Glycosyl transferase family 51" evidence="19">
    <location>
        <begin position="117"/>
        <end position="290"/>
    </location>
</feature>
<keyword evidence="9" id="KW-0378">Hydrolase</keyword>
<name>A0A1F6FWW2_9BACT</name>
<dbReference type="Pfam" id="PF00912">
    <property type="entry name" value="Transgly"/>
    <property type="match status" value="1"/>
</dbReference>
<keyword evidence="17" id="KW-0812">Transmembrane</keyword>
<keyword evidence="13" id="KW-0511">Multifunctional enzyme</keyword>
<evidence type="ECO:0000256" key="9">
    <source>
        <dbReference type="ARBA" id="ARBA00022801"/>
    </source>
</evidence>
<dbReference type="PANTHER" id="PTHR32282">
    <property type="entry name" value="BINDING PROTEIN TRANSPEPTIDASE, PUTATIVE-RELATED"/>
    <property type="match status" value="1"/>
</dbReference>
<evidence type="ECO:0000256" key="8">
    <source>
        <dbReference type="ARBA" id="ARBA00022679"/>
    </source>
</evidence>
<dbReference type="GO" id="GO:0009252">
    <property type="term" value="P:peptidoglycan biosynthetic process"/>
    <property type="evidence" value="ECO:0007669"/>
    <property type="project" value="UniProtKB-KW"/>
</dbReference>
<dbReference type="FunFam" id="1.10.3810.10:FF:000001">
    <property type="entry name" value="Penicillin-binding protein 1A"/>
    <property type="match status" value="1"/>
</dbReference>
<keyword evidence="6" id="KW-0645">Protease</keyword>
<dbReference type="InterPro" id="IPR001264">
    <property type="entry name" value="Glyco_trans_51"/>
</dbReference>
<keyword evidence="14" id="KW-0961">Cell wall biogenesis/degradation</keyword>
<keyword evidence="11" id="KW-0573">Peptidoglycan synthesis</keyword>
<feature type="domain" description="Penicillin-binding protein transpeptidase" evidence="18">
    <location>
        <begin position="380"/>
        <end position="663"/>
    </location>
</feature>
<dbReference type="InterPro" id="IPR036950">
    <property type="entry name" value="PBP_transglycosylase"/>
</dbReference>
<evidence type="ECO:0000256" key="17">
    <source>
        <dbReference type="SAM" id="Phobius"/>
    </source>
</evidence>
<protein>
    <submittedName>
        <fullName evidence="20">Uncharacterized protein</fullName>
    </submittedName>
</protein>
<evidence type="ECO:0000256" key="14">
    <source>
        <dbReference type="ARBA" id="ARBA00023316"/>
    </source>
</evidence>
<dbReference type="GO" id="GO:0030288">
    <property type="term" value="C:outer membrane-bounded periplasmic space"/>
    <property type="evidence" value="ECO:0007669"/>
    <property type="project" value="TreeGrafter"/>
</dbReference>
<feature type="transmembrane region" description="Helical" evidence="17">
    <location>
        <begin position="65"/>
        <end position="87"/>
    </location>
</feature>
<dbReference type="Pfam" id="PF17957">
    <property type="entry name" value="Big_7"/>
    <property type="match status" value="1"/>
</dbReference>
<dbReference type="Pfam" id="PF00905">
    <property type="entry name" value="Transpeptidase"/>
    <property type="match status" value="1"/>
</dbReference>
<gene>
    <name evidence="20" type="ORF">A3H55_03395</name>
</gene>
<dbReference type="SUPFAM" id="SSF56601">
    <property type="entry name" value="beta-lactamase/transpeptidase-like"/>
    <property type="match status" value="1"/>
</dbReference>
<dbReference type="Gene3D" id="2.60.40.10">
    <property type="entry name" value="Immunoglobulins"/>
    <property type="match status" value="1"/>
</dbReference>
<organism evidence="20 21">
    <name type="scientific">Candidatus Kuenenbacteria bacterium RIFCSPLOWO2_02_FULL_42_16</name>
    <dbReference type="NCBI Taxonomy" id="1798564"/>
    <lineage>
        <taxon>Bacteria</taxon>
        <taxon>Candidatus Kueneniibacteriota</taxon>
    </lineage>
</organism>
<evidence type="ECO:0000256" key="11">
    <source>
        <dbReference type="ARBA" id="ARBA00022984"/>
    </source>
</evidence>
<dbReference type="GO" id="GO:0005886">
    <property type="term" value="C:plasma membrane"/>
    <property type="evidence" value="ECO:0007669"/>
    <property type="project" value="UniProtKB-SubCell"/>
</dbReference>
<evidence type="ECO:0000256" key="6">
    <source>
        <dbReference type="ARBA" id="ARBA00022670"/>
    </source>
</evidence>
<evidence type="ECO:0000256" key="15">
    <source>
        <dbReference type="ARBA" id="ARBA00034000"/>
    </source>
</evidence>
<comment type="similarity">
    <text evidence="3">In the N-terminal section; belongs to the glycosyltransferase 51 family.</text>
</comment>
<sequence>MPIPAMKIKSPKSWERQSRFSERLIAKRKIEALSGRRSGLASRNSGFFGRRDRGMTVIKKLFRKILKFGIIAAVAVVIFALGALVYYSGRVPTKEEMISASQGSATKIYDRTGEHLLYYFSSDEKRVWVPLDQIPEHVRWAVIATEDDQFYEHHGFDFPALIKAALHEVLGIGPARGGSTITQQLVKNVLLTPEKTYKRKLKELIFSYYLEKRFTKDEILGLYFNVVPYGSTAYGIEAAAGTYFAKKAQALDLAQGAILAAMLQATTYYSPYGSHVDQLMERQHFVLKKMTELGYITAEQEKQAMEEKLEFKPLSQSIVAPHFTLYIKELLAEKYGEAAAEKGGLKIITSLDFEKQEIAEEAIVAGVERNEKKNGAHNASLVSIDAKTGEVLAMVGSRDYFNQEYDGAVNVAMRPRQPGSSFKPIVYAASFLEGFSPETVLFDTVTKYKTETGDDYEPHNYDGTEHGPVSIRQALAGSLNIPAVKTIYTVGIDKVLDLADKMGYTTFGDRSRFGLSLVLGGGEVKLVEHVGAFAIFAQNGVKHDLQYILKVEDKDGKTLEEFKPEENKGEEVLEPQVAKQINSILSDNNARAYIFGEKNYLTLPDRAVAAKTGTTNNFRDGWTIGYTPSIVTGVWVGNNNNTVMKGKADGSIVAAPIWNEYMKKIVAGTLVENFEQPEAKPLPDKPMLNGQAVAETVVKVDKITGRLAADLTPVNLIEERKYRSEPHSILQYVTRGNILGPIPNDPAKDPAYSAFEDGVMRWAEKNNYATKEPLPTEYDNVHTEENKPRIQLSSPADGTVVTNPAISATAEASAKRGIARVEYYFDGELISTQKNYPFDLNDYQLIGIENGEHFLKAVAFDDVENSAEKNVKIYLNLPDEYVNPINWTTPHDGQEFYQEQLPFNLSVRISNDSSFNKVDFYLQKKGEQSTWLGYNEVKGPEANLLLTEAMSGEYNLYVILTGVNGKTVRDKGIWVKVGE</sequence>
<keyword evidence="4" id="KW-1003">Cell membrane</keyword>
<keyword evidence="10" id="KW-0133">Cell shape</keyword>
<keyword evidence="12 17" id="KW-0472">Membrane</keyword>
<comment type="caution">
    <text evidence="20">The sequence shown here is derived from an EMBL/GenBank/DDBJ whole genome shotgun (WGS) entry which is preliminary data.</text>
</comment>
<comment type="catalytic activity">
    <reaction evidence="15">
        <text>Preferential cleavage: (Ac)2-L-Lys-D-Ala-|-D-Ala. Also transpeptidation of peptidyl-alanyl moieties that are N-acyl substituents of D-alanine.</text>
        <dbReference type="EC" id="3.4.16.4"/>
    </reaction>
</comment>
<dbReference type="Gene3D" id="3.40.710.10">
    <property type="entry name" value="DD-peptidase/beta-lactamase superfamily"/>
    <property type="match status" value="1"/>
</dbReference>
<evidence type="ECO:0000259" key="18">
    <source>
        <dbReference type="Pfam" id="PF00905"/>
    </source>
</evidence>
<evidence type="ECO:0000256" key="7">
    <source>
        <dbReference type="ARBA" id="ARBA00022676"/>
    </source>
</evidence>
<dbReference type="InterPro" id="IPR013783">
    <property type="entry name" value="Ig-like_fold"/>
</dbReference>
<accession>A0A1F6FWW2</accession>
<evidence type="ECO:0000256" key="1">
    <source>
        <dbReference type="ARBA" id="ARBA00004236"/>
    </source>
</evidence>
<dbReference type="GO" id="GO:0071555">
    <property type="term" value="P:cell wall organization"/>
    <property type="evidence" value="ECO:0007669"/>
    <property type="project" value="UniProtKB-KW"/>
</dbReference>
<dbReference type="InterPro" id="IPR012338">
    <property type="entry name" value="Beta-lactam/transpept-like"/>
</dbReference>
<dbReference type="Proteomes" id="UP000177998">
    <property type="component" value="Unassembled WGS sequence"/>
</dbReference>
<dbReference type="PANTHER" id="PTHR32282:SF11">
    <property type="entry name" value="PENICILLIN-BINDING PROTEIN 1B"/>
    <property type="match status" value="1"/>
</dbReference>
<evidence type="ECO:0000313" key="21">
    <source>
        <dbReference type="Proteomes" id="UP000177998"/>
    </source>
</evidence>
<comment type="subcellular location">
    <subcellularLocation>
        <location evidence="1">Cell membrane</location>
    </subcellularLocation>
</comment>
<reference evidence="20 21" key="1">
    <citation type="journal article" date="2016" name="Nat. Commun.">
        <title>Thousands of microbial genomes shed light on interconnected biogeochemical processes in an aquifer system.</title>
        <authorList>
            <person name="Anantharaman K."/>
            <person name="Brown C.T."/>
            <person name="Hug L.A."/>
            <person name="Sharon I."/>
            <person name="Castelle C.J."/>
            <person name="Probst A.J."/>
            <person name="Thomas B.C."/>
            <person name="Singh A."/>
            <person name="Wilkins M.J."/>
            <person name="Karaoz U."/>
            <person name="Brodie E.L."/>
            <person name="Williams K.H."/>
            <person name="Hubbard S.S."/>
            <person name="Banfield J.F."/>
        </authorList>
    </citation>
    <scope>NUCLEOTIDE SEQUENCE [LARGE SCALE GENOMIC DNA]</scope>
</reference>
<keyword evidence="8" id="KW-0808">Transferase</keyword>
<evidence type="ECO:0000259" key="19">
    <source>
        <dbReference type="Pfam" id="PF00912"/>
    </source>
</evidence>
<dbReference type="STRING" id="1798564.A3H55_03395"/>
<evidence type="ECO:0000256" key="13">
    <source>
        <dbReference type="ARBA" id="ARBA00023268"/>
    </source>
</evidence>
<evidence type="ECO:0000256" key="10">
    <source>
        <dbReference type="ARBA" id="ARBA00022960"/>
    </source>
</evidence>
<evidence type="ECO:0000256" key="5">
    <source>
        <dbReference type="ARBA" id="ARBA00022645"/>
    </source>
</evidence>
<dbReference type="GO" id="GO:0009002">
    <property type="term" value="F:serine-type D-Ala-D-Ala carboxypeptidase activity"/>
    <property type="evidence" value="ECO:0007669"/>
    <property type="project" value="UniProtKB-EC"/>
</dbReference>
<evidence type="ECO:0000313" key="20">
    <source>
        <dbReference type="EMBL" id="OGG90332.1"/>
    </source>
</evidence>
<evidence type="ECO:0000256" key="4">
    <source>
        <dbReference type="ARBA" id="ARBA00022475"/>
    </source>
</evidence>
<comment type="catalytic activity">
    <reaction evidence="16">
        <text>[GlcNAc-(1-&gt;4)-Mur2Ac(oyl-L-Ala-gamma-D-Glu-L-Lys-D-Ala-D-Ala)](n)-di-trans,octa-cis-undecaprenyl diphosphate + beta-D-GlcNAc-(1-&gt;4)-Mur2Ac(oyl-L-Ala-gamma-D-Glu-L-Lys-D-Ala-D-Ala)-di-trans,octa-cis-undecaprenyl diphosphate = [GlcNAc-(1-&gt;4)-Mur2Ac(oyl-L-Ala-gamma-D-Glu-L-Lys-D-Ala-D-Ala)](n+1)-di-trans,octa-cis-undecaprenyl diphosphate + di-trans,octa-cis-undecaprenyl diphosphate + H(+)</text>
        <dbReference type="Rhea" id="RHEA:23708"/>
        <dbReference type="Rhea" id="RHEA-COMP:9602"/>
        <dbReference type="Rhea" id="RHEA-COMP:9603"/>
        <dbReference type="ChEBI" id="CHEBI:15378"/>
        <dbReference type="ChEBI" id="CHEBI:58405"/>
        <dbReference type="ChEBI" id="CHEBI:60033"/>
        <dbReference type="ChEBI" id="CHEBI:78435"/>
        <dbReference type="EC" id="2.4.99.28"/>
    </reaction>
</comment>